<gene>
    <name evidence="1" type="ORF">GCM10009776_33900</name>
</gene>
<name>A0ABN2REX5_9MICO</name>
<reference evidence="1 2" key="1">
    <citation type="journal article" date="2019" name="Int. J. Syst. Evol. Microbiol.">
        <title>The Global Catalogue of Microorganisms (GCM) 10K type strain sequencing project: providing services to taxonomists for standard genome sequencing and annotation.</title>
        <authorList>
            <consortium name="The Broad Institute Genomics Platform"/>
            <consortium name="The Broad Institute Genome Sequencing Center for Infectious Disease"/>
            <person name="Wu L."/>
            <person name="Ma J."/>
        </authorList>
    </citation>
    <scope>NUCLEOTIDE SEQUENCE [LARGE SCALE GENOMIC DNA]</scope>
    <source>
        <strain evidence="1 2">JCM 14901</strain>
    </source>
</reference>
<organism evidence="1 2">
    <name type="scientific">Microbacterium deminutum</name>
    <dbReference type="NCBI Taxonomy" id="344164"/>
    <lineage>
        <taxon>Bacteria</taxon>
        <taxon>Bacillati</taxon>
        <taxon>Actinomycetota</taxon>
        <taxon>Actinomycetes</taxon>
        <taxon>Micrococcales</taxon>
        <taxon>Microbacteriaceae</taxon>
        <taxon>Microbacterium</taxon>
    </lineage>
</organism>
<evidence type="ECO:0008006" key="3">
    <source>
        <dbReference type="Google" id="ProtNLM"/>
    </source>
</evidence>
<dbReference type="Proteomes" id="UP001499933">
    <property type="component" value="Unassembled WGS sequence"/>
</dbReference>
<proteinExistence type="predicted"/>
<accession>A0ABN2REX5</accession>
<keyword evidence="2" id="KW-1185">Reference proteome</keyword>
<comment type="caution">
    <text evidence="1">The sequence shown here is derived from an EMBL/GenBank/DDBJ whole genome shotgun (WGS) entry which is preliminary data.</text>
</comment>
<protein>
    <recommendedName>
        <fullName evidence="3">MarR family transcriptional regulator</fullName>
    </recommendedName>
</protein>
<sequence>MDPIQVLEDQRSKLQIVRLTVAGAARSEYSRAIAQMDAAIHTLLVAQFAQELETL</sequence>
<dbReference type="EMBL" id="BAAAOG010000009">
    <property type="protein sequence ID" value="GAA1968062.1"/>
    <property type="molecule type" value="Genomic_DNA"/>
</dbReference>
<evidence type="ECO:0000313" key="2">
    <source>
        <dbReference type="Proteomes" id="UP001499933"/>
    </source>
</evidence>
<evidence type="ECO:0000313" key="1">
    <source>
        <dbReference type="EMBL" id="GAA1968062.1"/>
    </source>
</evidence>